<evidence type="ECO:0000313" key="3">
    <source>
        <dbReference type="EMBL" id="OGF61613.1"/>
    </source>
</evidence>
<organism evidence="3 4">
    <name type="scientific">Candidatus Fischerbacteria bacterium RBG_13_37_8</name>
    <dbReference type="NCBI Taxonomy" id="1817863"/>
    <lineage>
        <taxon>Bacteria</taxon>
        <taxon>Candidatus Fischeribacteriota</taxon>
    </lineage>
</organism>
<dbReference type="AlphaFoldDB" id="A0A1F5VDU9"/>
<dbReference type="STRING" id="1817863.A2Y62_16170"/>
<evidence type="ECO:0000256" key="2">
    <source>
        <dbReference type="RuleBase" id="RU362080"/>
    </source>
</evidence>
<name>A0A1F5VDU9_9BACT</name>
<comment type="caution">
    <text evidence="3">The sequence shown here is derived from an EMBL/GenBank/DDBJ whole genome shotgun (WGS) entry which is preliminary data.</text>
</comment>
<reference evidence="3 4" key="1">
    <citation type="journal article" date="2016" name="Nat. Commun.">
        <title>Thousands of microbial genomes shed light on interconnected biogeochemical processes in an aquifer system.</title>
        <authorList>
            <person name="Anantharaman K."/>
            <person name="Brown C.T."/>
            <person name="Hug L.A."/>
            <person name="Sharon I."/>
            <person name="Castelle C.J."/>
            <person name="Probst A.J."/>
            <person name="Thomas B.C."/>
            <person name="Singh A."/>
            <person name="Wilkins M.J."/>
            <person name="Karaoz U."/>
            <person name="Brodie E.L."/>
            <person name="Williams K.H."/>
            <person name="Hubbard S.S."/>
            <person name="Banfield J.F."/>
        </authorList>
    </citation>
    <scope>NUCLEOTIDE SEQUENCE [LARGE SCALE GENOMIC DNA]</scope>
</reference>
<dbReference type="Gene3D" id="3.40.1620.10">
    <property type="entry name" value="YefM-like domain"/>
    <property type="match status" value="1"/>
</dbReference>
<dbReference type="InterPro" id="IPR006442">
    <property type="entry name" value="Antitoxin_Phd/YefM"/>
</dbReference>
<dbReference type="InterPro" id="IPR051416">
    <property type="entry name" value="phD-YefM_TA_antitoxins"/>
</dbReference>
<sequence>MATKVNIHEAKTQFSRLIARMSNGEEIIITKAGKPIARLVPITKKPKDRIPGSAKGKIMIRKDFDVSLPDSLQKEFES</sequence>
<protein>
    <recommendedName>
        <fullName evidence="2">Antitoxin</fullName>
    </recommendedName>
</protein>
<accession>A0A1F5VDU9</accession>
<evidence type="ECO:0000313" key="4">
    <source>
        <dbReference type="Proteomes" id="UP000178943"/>
    </source>
</evidence>
<gene>
    <name evidence="3" type="ORF">A2Y62_16170</name>
</gene>
<evidence type="ECO:0000256" key="1">
    <source>
        <dbReference type="ARBA" id="ARBA00009981"/>
    </source>
</evidence>
<proteinExistence type="inferred from homology"/>
<dbReference type="PANTHER" id="PTHR35377:SF4">
    <property type="entry name" value="PREVENT-HOST-DEATH FAMILY PROTEIN"/>
    <property type="match status" value="1"/>
</dbReference>
<dbReference type="PANTHER" id="PTHR35377">
    <property type="entry name" value="ANTITOXIN VAPB49-RELATED-RELATED"/>
    <property type="match status" value="1"/>
</dbReference>
<comment type="function">
    <text evidence="2">Antitoxin component of a type II toxin-antitoxin (TA) system.</text>
</comment>
<dbReference type="EMBL" id="MFGW01000191">
    <property type="protein sequence ID" value="OGF61613.1"/>
    <property type="molecule type" value="Genomic_DNA"/>
</dbReference>
<dbReference type="InterPro" id="IPR036165">
    <property type="entry name" value="YefM-like_sf"/>
</dbReference>
<dbReference type="SUPFAM" id="SSF143120">
    <property type="entry name" value="YefM-like"/>
    <property type="match status" value="1"/>
</dbReference>
<comment type="similarity">
    <text evidence="1 2">Belongs to the phD/YefM antitoxin family.</text>
</comment>
<dbReference type="Proteomes" id="UP000178943">
    <property type="component" value="Unassembled WGS sequence"/>
</dbReference>
<dbReference type="Pfam" id="PF02604">
    <property type="entry name" value="PhdYeFM_antitox"/>
    <property type="match status" value="1"/>
</dbReference>
<dbReference type="NCBIfam" id="TIGR01552">
    <property type="entry name" value="phd_fam"/>
    <property type="match status" value="1"/>
</dbReference>